<feature type="transmembrane region" description="Helical" evidence="1">
    <location>
        <begin position="95"/>
        <end position="113"/>
    </location>
</feature>
<name>A0A8J2J8C5_9HEXA</name>
<keyword evidence="1" id="KW-0472">Membrane</keyword>
<keyword evidence="1" id="KW-0812">Transmembrane</keyword>
<organism evidence="2 3">
    <name type="scientific">Allacma fusca</name>
    <dbReference type="NCBI Taxonomy" id="39272"/>
    <lineage>
        <taxon>Eukaryota</taxon>
        <taxon>Metazoa</taxon>
        <taxon>Ecdysozoa</taxon>
        <taxon>Arthropoda</taxon>
        <taxon>Hexapoda</taxon>
        <taxon>Collembola</taxon>
        <taxon>Symphypleona</taxon>
        <taxon>Sminthuridae</taxon>
        <taxon>Allacma</taxon>
    </lineage>
</organism>
<accession>A0A8J2J8C5</accession>
<evidence type="ECO:0000313" key="2">
    <source>
        <dbReference type="EMBL" id="CAG7677465.1"/>
    </source>
</evidence>
<dbReference type="EMBL" id="CAJVCH010014141">
    <property type="protein sequence ID" value="CAG7677465.1"/>
    <property type="molecule type" value="Genomic_DNA"/>
</dbReference>
<keyword evidence="1" id="KW-1133">Transmembrane helix</keyword>
<evidence type="ECO:0000313" key="3">
    <source>
        <dbReference type="Proteomes" id="UP000708208"/>
    </source>
</evidence>
<keyword evidence="3" id="KW-1185">Reference proteome</keyword>
<feature type="transmembrane region" description="Helical" evidence="1">
    <location>
        <begin position="159"/>
        <end position="177"/>
    </location>
</feature>
<protein>
    <submittedName>
        <fullName evidence="2">Uncharacterized protein</fullName>
    </submittedName>
</protein>
<feature type="non-terminal residue" evidence="2">
    <location>
        <position position="1"/>
    </location>
</feature>
<sequence>MSSYFLCKHRKVKIFTNTRTQDVTFFKRFFNVPHALGYIPYKYDVASRELQFLDTLSAKLLFKAHVFLVVIYEVVLITHYVQTIRRKSSTIEQKITGFFFPTAIAALGINHVISYNNWGTLHVLFNQSTVVFEDIKEASKGLENYRLFKSDAEVRMKKLFKLFTNLAIFALIISCVLRAGKVMIKPRSGELISSVLRYIRPGKEVPMWMRFPFAILQFNVTCFHGYGLCLHAIISVVNGINVSGALSALRIPSKNAEEYYYTLTLQMFSRSYYRIQVLQCVFNQVYSSWPLLFDLCTIVIVTVRLFLAIVNQ</sequence>
<dbReference type="AlphaFoldDB" id="A0A8J2J8C5"/>
<feature type="transmembrane region" description="Helical" evidence="1">
    <location>
        <begin position="291"/>
        <end position="310"/>
    </location>
</feature>
<gene>
    <name evidence="2" type="ORF">AFUS01_LOCUS2472</name>
</gene>
<feature type="transmembrane region" description="Helical" evidence="1">
    <location>
        <begin position="60"/>
        <end position="83"/>
    </location>
</feature>
<reference evidence="2" key="1">
    <citation type="submission" date="2021-06" db="EMBL/GenBank/DDBJ databases">
        <authorList>
            <person name="Hodson N. C."/>
            <person name="Mongue J. A."/>
            <person name="Jaron S. K."/>
        </authorList>
    </citation>
    <scope>NUCLEOTIDE SEQUENCE</scope>
</reference>
<comment type="caution">
    <text evidence="2">The sequence shown here is derived from an EMBL/GenBank/DDBJ whole genome shotgun (WGS) entry which is preliminary data.</text>
</comment>
<proteinExistence type="predicted"/>
<feature type="transmembrane region" description="Helical" evidence="1">
    <location>
        <begin position="213"/>
        <end position="234"/>
    </location>
</feature>
<evidence type="ECO:0000256" key="1">
    <source>
        <dbReference type="SAM" id="Phobius"/>
    </source>
</evidence>
<dbReference type="Proteomes" id="UP000708208">
    <property type="component" value="Unassembled WGS sequence"/>
</dbReference>